<dbReference type="EMBL" id="KN275957">
    <property type="protein sequence ID" value="EEH44721.1"/>
    <property type="molecule type" value="Genomic_DNA"/>
</dbReference>
<feature type="region of interest" description="Disordered" evidence="1">
    <location>
        <begin position="302"/>
        <end position="578"/>
    </location>
</feature>
<feature type="region of interest" description="Disordered" evidence="1">
    <location>
        <begin position="665"/>
        <end position="705"/>
    </location>
</feature>
<keyword evidence="2" id="KW-0812">Transmembrane</keyword>
<dbReference type="CDD" id="cd02859">
    <property type="entry name" value="E_set_AMPKbeta_like_N"/>
    <property type="match status" value="1"/>
</dbReference>
<gene>
    <name evidence="4" type="ORF">PADG_01010</name>
</gene>
<dbReference type="eggNOG" id="ENOG502STER">
    <property type="taxonomic scope" value="Eukaryota"/>
</dbReference>
<feature type="compositionally biased region" description="Basic and acidic residues" evidence="1">
    <location>
        <begin position="1457"/>
        <end position="1472"/>
    </location>
</feature>
<feature type="compositionally biased region" description="Polar residues" evidence="1">
    <location>
        <begin position="765"/>
        <end position="774"/>
    </location>
</feature>
<dbReference type="VEuPathDB" id="FungiDB:PADG_01010"/>
<feature type="region of interest" description="Disordered" evidence="1">
    <location>
        <begin position="629"/>
        <end position="648"/>
    </location>
</feature>
<dbReference type="Pfam" id="PF16561">
    <property type="entry name" value="AMPK1_CBM"/>
    <property type="match status" value="1"/>
</dbReference>
<feature type="compositionally biased region" description="Basic and acidic residues" evidence="1">
    <location>
        <begin position="1055"/>
        <end position="1079"/>
    </location>
</feature>
<dbReference type="InterPro" id="IPR032640">
    <property type="entry name" value="AMPK1_CBM"/>
</dbReference>
<feature type="region of interest" description="Disordered" evidence="1">
    <location>
        <begin position="989"/>
        <end position="1091"/>
    </location>
</feature>
<feature type="compositionally biased region" description="Polar residues" evidence="1">
    <location>
        <begin position="504"/>
        <end position="518"/>
    </location>
</feature>
<feature type="compositionally biased region" description="Basic and acidic residues" evidence="1">
    <location>
        <begin position="425"/>
        <end position="463"/>
    </location>
</feature>
<reference evidence="4 5" key="1">
    <citation type="journal article" date="2011" name="PLoS Genet.">
        <title>Comparative genomic analysis of human fungal pathogens causing paracoccidioidomycosis.</title>
        <authorList>
            <person name="Desjardins C.A."/>
            <person name="Champion M.D."/>
            <person name="Holder J.W."/>
            <person name="Muszewska A."/>
            <person name="Goldberg J."/>
            <person name="Bailao A.M."/>
            <person name="Brigido M.M."/>
            <person name="Ferreira M.E."/>
            <person name="Garcia A.M."/>
            <person name="Grynberg M."/>
            <person name="Gujja S."/>
            <person name="Heiman D.I."/>
            <person name="Henn M.R."/>
            <person name="Kodira C.D."/>
            <person name="Leon-Narvaez H."/>
            <person name="Longo L.V."/>
            <person name="Ma L.J."/>
            <person name="Malavazi I."/>
            <person name="Matsuo A.L."/>
            <person name="Morais F.V."/>
            <person name="Pereira M."/>
            <person name="Rodriguez-Brito S."/>
            <person name="Sakthikumar S."/>
            <person name="Salem-Izacc S.M."/>
            <person name="Sykes S.M."/>
            <person name="Teixeira M.M."/>
            <person name="Vallejo M.C."/>
            <person name="Walter M.E."/>
            <person name="Yandava C."/>
            <person name="Young S."/>
            <person name="Zeng Q."/>
            <person name="Zucker J."/>
            <person name="Felipe M.S."/>
            <person name="Goldman G.H."/>
            <person name="Haas B.J."/>
            <person name="McEwen J.G."/>
            <person name="Nino-Vega G."/>
            <person name="Puccia R."/>
            <person name="San-Blas G."/>
            <person name="Soares C.M."/>
            <person name="Birren B.W."/>
            <person name="Cuomo C.A."/>
        </authorList>
    </citation>
    <scope>NUCLEOTIDE SEQUENCE [LARGE SCALE GENOMIC DNA]</scope>
    <source>
        <strain evidence="4 5">Pb18</strain>
    </source>
</reference>
<protein>
    <recommendedName>
        <fullName evidence="3">AMP-activated protein kinase glycogen-binding domain-containing protein</fullName>
    </recommendedName>
</protein>
<feature type="compositionally biased region" description="Pro residues" evidence="1">
    <location>
        <begin position="469"/>
        <end position="478"/>
    </location>
</feature>
<feature type="compositionally biased region" description="Low complexity" evidence="1">
    <location>
        <begin position="564"/>
        <end position="576"/>
    </location>
</feature>
<feature type="region of interest" description="Disordered" evidence="1">
    <location>
        <begin position="1497"/>
        <end position="1571"/>
    </location>
</feature>
<feature type="compositionally biased region" description="Acidic residues" evidence="1">
    <location>
        <begin position="390"/>
        <end position="405"/>
    </location>
</feature>
<dbReference type="InParanoid" id="C1FYY4"/>
<feature type="domain" description="AMP-activated protein kinase glycogen-binding" evidence="3">
    <location>
        <begin position="63"/>
        <end position="113"/>
    </location>
</feature>
<feature type="region of interest" description="Disordered" evidence="1">
    <location>
        <begin position="1431"/>
        <end position="1476"/>
    </location>
</feature>
<feature type="compositionally biased region" description="Basic and acidic residues" evidence="1">
    <location>
        <begin position="548"/>
        <end position="560"/>
    </location>
</feature>
<feature type="compositionally biased region" description="Polar residues" evidence="1">
    <location>
        <begin position="843"/>
        <end position="855"/>
    </location>
</feature>
<dbReference type="HOGENOM" id="CLU_239055_0_0_1"/>
<evidence type="ECO:0000313" key="5">
    <source>
        <dbReference type="Proteomes" id="UP000001628"/>
    </source>
</evidence>
<dbReference type="OrthoDB" id="5350410at2759"/>
<feature type="compositionally biased region" description="Basic and acidic residues" evidence="1">
    <location>
        <begin position="1352"/>
        <end position="1369"/>
    </location>
</feature>
<feature type="transmembrane region" description="Helical" evidence="2">
    <location>
        <begin position="1615"/>
        <end position="1634"/>
    </location>
</feature>
<feature type="compositionally biased region" description="Polar residues" evidence="1">
    <location>
        <begin position="131"/>
        <end position="141"/>
    </location>
</feature>
<dbReference type="KEGG" id="pbn:PADG_01010"/>
<dbReference type="InterPro" id="IPR014756">
    <property type="entry name" value="Ig_E-set"/>
</dbReference>
<dbReference type="InterPro" id="IPR013783">
    <property type="entry name" value="Ig-like_fold"/>
</dbReference>
<feature type="region of interest" description="Disordered" evidence="1">
    <location>
        <begin position="120"/>
        <end position="157"/>
    </location>
</feature>
<feature type="compositionally biased region" description="Low complexity" evidence="1">
    <location>
        <begin position="680"/>
        <end position="690"/>
    </location>
</feature>
<keyword evidence="2" id="KW-0472">Membrane</keyword>
<evidence type="ECO:0000259" key="3">
    <source>
        <dbReference type="Pfam" id="PF16561"/>
    </source>
</evidence>
<keyword evidence="5" id="KW-1185">Reference proteome</keyword>
<dbReference type="RefSeq" id="XP_010756574.1">
    <property type="nucleotide sequence ID" value="XM_010758272.1"/>
</dbReference>
<dbReference type="OMA" id="SFTEPAW"/>
<feature type="compositionally biased region" description="Polar residues" evidence="1">
    <location>
        <begin position="1533"/>
        <end position="1551"/>
    </location>
</feature>
<feature type="region of interest" description="Disordered" evidence="1">
    <location>
        <begin position="843"/>
        <end position="899"/>
    </location>
</feature>
<accession>C1FYY4</accession>
<dbReference type="Gene3D" id="2.60.40.10">
    <property type="entry name" value="Immunoglobulins"/>
    <property type="match status" value="1"/>
</dbReference>
<name>C1FYY4_PARBD</name>
<feature type="transmembrane region" description="Helical" evidence="2">
    <location>
        <begin position="1586"/>
        <end position="1603"/>
    </location>
</feature>
<feature type="region of interest" description="Disordered" evidence="1">
    <location>
        <begin position="1143"/>
        <end position="1234"/>
    </location>
</feature>
<keyword evidence="2" id="KW-1133">Transmembrane helix</keyword>
<feature type="region of interest" description="Disordered" evidence="1">
    <location>
        <begin position="721"/>
        <end position="792"/>
    </location>
</feature>
<feature type="region of interest" description="Disordered" evidence="1">
    <location>
        <begin position="926"/>
        <end position="964"/>
    </location>
</feature>
<feature type="region of interest" description="Disordered" evidence="1">
    <location>
        <begin position="1337"/>
        <end position="1393"/>
    </location>
</feature>
<feature type="compositionally biased region" description="Basic and acidic residues" evidence="1">
    <location>
        <begin position="302"/>
        <end position="322"/>
    </location>
</feature>
<dbReference type="Proteomes" id="UP000001628">
    <property type="component" value="Unassembled WGS sequence"/>
</dbReference>
<dbReference type="GeneID" id="22580756"/>
<dbReference type="SUPFAM" id="SSF81296">
    <property type="entry name" value="E set domains"/>
    <property type="match status" value="1"/>
</dbReference>
<feature type="compositionally biased region" description="Basic and acidic residues" evidence="1">
    <location>
        <begin position="143"/>
        <end position="157"/>
    </location>
</feature>
<proteinExistence type="predicted"/>
<feature type="compositionally biased region" description="Low complexity" evidence="1">
    <location>
        <begin position="1184"/>
        <end position="1194"/>
    </location>
</feature>
<evidence type="ECO:0000256" key="2">
    <source>
        <dbReference type="SAM" id="Phobius"/>
    </source>
</evidence>
<sequence length="1654" mass="174148">MTDTSRSSINIAIRRSSKTPAIFLVGSFTEPAWEPVELNVKPLPPSADQDSAAQANGDVPDTQYEFSKSFDVATGQHQYKFRLGPDGAWFCDKDATTVVDDDGFENNVVAVEAVPIIQKPNNSAKKDDSDPQNVASETTVLDQEEKVDGAKDGDGEATKIEILSDAKETNDVPAEPLAGGDDVEKAAKDIKDDDVPVQSVENWKSAADTTKVDSIPADSTIKSEASTDDILPELAQPTEHTAAEVLAVGEDPQTAAVTQDASIVADTVVDEKLGDVADVSEAKDIISEPAKVPVEALTDLVHRPAAAKEEPPAEKEAGKTKEEDDTAQATERAAKTDILTTPTDLKVEPLETATIVTEDAASNDNEPTAEPVEALKPIEQETKVDPLALTEEEEEKEEEEEEKEEETAAKTEEPVEPVVNVPAKADSKPGEAAADIEHQEVEQKVIEHRRSQEDILAGDDKAPEAALAPPAPPAPPKQPKQTPVPAASEPTEIPAVDTPAEPEPTQSHAVDAEQTTMVNGDIKKGYEGDEKAEEVAEAPADQLSETTTKSDELQTAREPEPEAPAETPAPESELLAVNDDTAVKDVVNDTDAKLQVTPADEDEAELKDEPAVNVATTAKVDDNDVIQPVTAEPSSEPEQQKIEVPLTKEPQLDEVAVVAAGVLREPELEPEPEVAKPVEDVAPAEGGAEADPADPAEPAARDGTADVSALELVSVKKPAAADLEISDSSPAAEATSAALDVPEVAEPASSKSDHKAVAELETESIPEQVTSSKPTELDVSQPGKDVVPGPKAFPEVEAIDTLRASATILDEPEAFQHVKDLSADQAEPELPAEVAVGPSFATTDAESFTNGQSEATKPVKLSVPEPEFDSENVVATADVPKTREEPKEPEAAVIAVTSDIPEVPESKELKTSSKFADIPVSVPATDATSDVTEVSGSQRPSEVAAVEPEASCAAEQLGLSESSGELVAPADEELKGSKAINYDVLESDEVEEVTHATDPIETVTPVEEPEASKYSKAAVSDVASEPTHKNAPEIPVAPAPVEEPEQKAADTPAPAKEREYSTHVAEPEVPKTVDAESKVESVVPAQDSTPEPAAAFADECVSEELTPEPVPVVAEVPEKSALTDEPEVTPAEVVAALIEPKMAKKPAEQATEVLVEPDHAESEPADIEESTTDSTITVEQPKEAAAPAGIAGAAETPVEQPVTKQEVQPLVNKPASEKEPEVVSETPAPVDVVDPTYDASASKYLEISAGNVEDAVASPVEASVPEPSSAEILSKEADPVLEPMAESPASDPKEIAAHEEAEEKLDEAIASNIIAVEIVQPASLNVSDYPLVETPADAAKAEPSAVDADTQEPSKDAPIKAVEDPKELVEDPIVETNGTTSKVLKEDAPQEPINEPEVVKEIEHDGYLNPVAVAGTVVAVATAAAAIAVVTSDQKSEPSIDKSNAPTEVPSATAPESSKDVNTPKEDSKADKAVVNGHKTVLPLEIKVDATGTLAATETTQQNKPPVRATETVQPPKPSTAQIPTSGIPAEPESTTKSAQPSEAAAESTNPTPTPAVADDARPQTGTGDRSITSVTIHKRVNFFKALWHAIFGSFFGGILSVFRRTPRDKPRRALLVAVTILAAIIPVFLALYWRSILPYLAKHLSKVSLSSLF</sequence>
<feature type="compositionally biased region" description="Basic and acidic residues" evidence="1">
    <location>
        <begin position="880"/>
        <end position="890"/>
    </location>
</feature>
<evidence type="ECO:0000313" key="4">
    <source>
        <dbReference type="EMBL" id="EEH44721.1"/>
    </source>
</evidence>
<feature type="compositionally biased region" description="Polar residues" evidence="1">
    <location>
        <begin position="926"/>
        <end position="940"/>
    </location>
</feature>
<organism evidence="4 5">
    <name type="scientific">Paracoccidioides brasiliensis (strain Pb18)</name>
    <dbReference type="NCBI Taxonomy" id="502780"/>
    <lineage>
        <taxon>Eukaryota</taxon>
        <taxon>Fungi</taxon>
        <taxon>Dikarya</taxon>
        <taxon>Ascomycota</taxon>
        <taxon>Pezizomycotina</taxon>
        <taxon>Eurotiomycetes</taxon>
        <taxon>Eurotiomycetidae</taxon>
        <taxon>Onygenales</taxon>
        <taxon>Ajellomycetaceae</taxon>
        <taxon>Paracoccidioides</taxon>
    </lineage>
</organism>
<evidence type="ECO:0000256" key="1">
    <source>
        <dbReference type="SAM" id="MobiDB-lite"/>
    </source>
</evidence>
<feature type="region of interest" description="Disordered" evidence="1">
    <location>
        <begin position="41"/>
        <end position="60"/>
    </location>
</feature>